<evidence type="ECO:0000313" key="3">
    <source>
        <dbReference type="EMBL" id="USS89366.1"/>
    </source>
</evidence>
<reference evidence="3" key="1">
    <citation type="submission" date="2022-05" db="EMBL/GenBank/DDBJ databases">
        <authorList>
            <person name="Oliphant S.A."/>
            <person name="Watson-Haigh N.S."/>
            <person name="Sumby K.M."/>
            <person name="Gardner J.M."/>
            <person name="Jiranek V."/>
        </authorList>
    </citation>
    <scope>NUCLEOTIDE SEQUENCE</scope>
    <source>
        <strain evidence="3">KI4_B1</strain>
    </source>
</reference>
<dbReference type="Pfam" id="PF08878">
    <property type="entry name" value="HamA"/>
    <property type="match status" value="1"/>
</dbReference>
<dbReference type="InterPro" id="IPR014976">
    <property type="entry name" value="AbpA_HamA_C"/>
</dbReference>
<protein>
    <submittedName>
        <fullName evidence="3">DUF1837 domain-containing protein</fullName>
    </submittedName>
</protein>
<organism evidence="3 4">
    <name type="scientific">Fructilactobacillus cliffordii</name>
    <dbReference type="NCBI Taxonomy" id="2940299"/>
    <lineage>
        <taxon>Bacteria</taxon>
        <taxon>Bacillati</taxon>
        <taxon>Bacillota</taxon>
        <taxon>Bacilli</taxon>
        <taxon>Lactobacillales</taxon>
        <taxon>Lactobacillaceae</taxon>
        <taxon>Fructilactobacillus</taxon>
    </lineage>
</organism>
<feature type="domain" description="Anti-bacteriophage protein A/HamA C-terminal" evidence="2">
    <location>
        <begin position="22"/>
        <end position="296"/>
    </location>
</feature>
<evidence type="ECO:0000256" key="1">
    <source>
        <dbReference type="SAM" id="Coils"/>
    </source>
</evidence>
<name>A0A9Q8ZVN7_9LACO</name>
<evidence type="ECO:0000259" key="2">
    <source>
        <dbReference type="Pfam" id="PF08878"/>
    </source>
</evidence>
<evidence type="ECO:0000313" key="4">
    <source>
        <dbReference type="Proteomes" id="UP001055911"/>
    </source>
</evidence>
<gene>
    <name evidence="3" type="ORF">M3M40_00735</name>
</gene>
<sequence>MCRKTTDLINSFEYAGSLYLFEDTPKKTEIKIYSPSILNKQFNYESLIDQLMDINIYYSLTYNEISRLKADDKLGFLSRLARSKFREYSKNDGESGEILLYSFLEGDLKAPKILSKMSLKTNPNLYVFGADGVHFFVDENNKYHIIYGEAKMYKRVSLGLTKAFDSIGRFISNYGTDAKLMEDTLIRENVTKEKLTDEQKQKIIEIVYPSPKQNTINYSDDFGIFIGYEISIKDDWKLLSDDEFRKLILKESIEKVNNQLDKIQNLIKKYNLISRDFYFYMMPFTEIGKTRKKIIEGITK</sequence>
<keyword evidence="4" id="KW-1185">Reference proteome</keyword>
<dbReference type="AlphaFoldDB" id="A0A9Q8ZVN7"/>
<dbReference type="EMBL" id="CP097119">
    <property type="protein sequence ID" value="USS89366.1"/>
    <property type="molecule type" value="Genomic_DNA"/>
</dbReference>
<proteinExistence type="predicted"/>
<dbReference type="RefSeq" id="WP_252766916.1">
    <property type="nucleotide sequence ID" value="NZ_CP097119.1"/>
</dbReference>
<dbReference type="Proteomes" id="UP001055911">
    <property type="component" value="Chromosome"/>
</dbReference>
<keyword evidence="1" id="KW-0175">Coiled coil</keyword>
<feature type="coiled-coil region" evidence="1">
    <location>
        <begin position="246"/>
        <end position="273"/>
    </location>
</feature>
<accession>A0A9Q8ZVN7</accession>